<dbReference type="PANTHER" id="PTHR13847">
    <property type="entry name" value="SARCOSINE DEHYDROGENASE-RELATED"/>
    <property type="match status" value="1"/>
</dbReference>
<dbReference type="InterPro" id="IPR006076">
    <property type="entry name" value="FAD-dep_OxRdtase"/>
</dbReference>
<organism evidence="3 4">
    <name type="scientific">Lacipirellula limnantheis</name>
    <dbReference type="NCBI Taxonomy" id="2528024"/>
    <lineage>
        <taxon>Bacteria</taxon>
        <taxon>Pseudomonadati</taxon>
        <taxon>Planctomycetota</taxon>
        <taxon>Planctomycetia</taxon>
        <taxon>Pirellulales</taxon>
        <taxon>Lacipirellulaceae</taxon>
        <taxon>Lacipirellula</taxon>
    </lineage>
</organism>
<evidence type="ECO:0000313" key="4">
    <source>
        <dbReference type="Proteomes" id="UP000317909"/>
    </source>
</evidence>
<dbReference type="AlphaFoldDB" id="A0A517U0K9"/>
<dbReference type="PANTHER" id="PTHR13847:SF287">
    <property type="entry name" value="FAD-DEPENDENT OXIDOREDUCTASE DOMAIN-CONTAINING PROTEIN 1"/>
    <property type="match status" value="1"/>
</dbReference>
<dbReference type="RefSeq" id="WP_168206945.1">
    <property type="nucleotide sequence ID" value="NZ_CP036339.1"/>
</dbReference>
<dbReference type="GO" id="GO:0102317">
    <property type="term" value="F:4-methylaminobutyrate oxidase (demethylating) activity"/>
    <property type="evidence" value="ECO:0007669"/>
    <property type="project" value="UniProtKB-EC"/>
</dbReference>
<name>A0A517U0K9_9BACT</name>
<gene>
    <name evidence="3" type="primary">mlr_2</name>
    <name evidence="3" type="ORF">I41_33540</name>
</gene>
<dbReference type="SUPFAM" id="SSF54373">
    <property type="entry name" value="FAD-linked reductases, C-terminal domain"/>
    <property type="match status" value="1"/>
</dbReference>
<evidence type="ECO:0000256" key="1">
    <source>
        <dbReference type="ARBA" id="ARBA00023002"/>
    </source>
</evidence>
<proteinExistence type="predicted"/>
<dbReference type="GO" id="GO:0005737">
    <property type="term" value="C:cytoplasm"/>
    <property type="evidence" value="ECO:0007669"/>
    <property type="project" value="TreeGrafter"/>
</dbReference>
<evidence type="ECO:0000313" key="3">
    <source>
        <dbReference type="EMBL" id="QDT74159.1"/>
    </source>
</evidence>
<dbReference type="Proteomes" id="UP000317909">
    <property type="component" value="Chromosome"/>
</dbReference>
<dbReference type="Gene3D" id="3.30.9.10">
    <property type="entry name" value="D-Amino Acid Oxidase, subunit A, domain 2"/>
    <property type="match status" value="1"/>
</dbReference>
<protein>
    <submittedName>
        <fullName evidence="3">4-methylaminobutanoate oxidase (Formaldehyde-forming)</fullName>
        <ecNumber evidence="3">1.5.3.19</ecNumber>
    </submittedName>
</protein>
<dbReference type="EC" id="1.5.3.19" evidence="3"/>
<dbReference type="SUPFAM" id="SSF51905">
    <property type="entry name" value="FAD/NAD(P)-binding domain"/>
    <property type="match status" value="1"/>
</dbReference>
<dbReference type="InterPro" id="IPR036188">
    <property type="entry name" value="FAD/NAD-bd_sf"/>
</dbReference>
<accession>A0A517U0K9</accession>
<dbReference type="EMBL" id="CP036339">
    <property type="protein sequence ID" value="QDT74159.1"/>
    <property type="molecule type" value="Genomic_DNA"/>
</dbReference>
<dbReference type="KEGG" id="llh:I41_33540"/>
<feature type="domain" description="FAD dependent oxidoreductase" evidence="2">
    <location>
        <begin position="5"/>
        <end position="363"/>
    </location>
</feature>
<dbReference type="Pfam" id="PF01266">
    <property type="entry name" value="DAO"/>
    <property type="match status" value="1"/>
</dbReference>
<reference evidence="3 4" key="1">
    <citation type="submission" date="2019-02" db="EMBL/GenBank/DDBJ databases">
        <title>Deep-cultivation of Planctomycetes and their phenomic and genomic characterization uncovers novel biology.</title>
        <authorList>
            <person name="Wiegand S."/>
            <person name="Jogler M."/>
            <person name="Boedeker C."/>
            <person name="Pinto D."/>
            <person name="Vollmers J."/>
            <person name="Rivas-Marin E."/>
            <person name="Kohn T."/>
            <person name="Peeters S.H."/>
            <person name="Heuer A."/>
            <person name="Rast P."/>
            <person name="Oberbeckmann S."/>
            <person name="Bunk B."/>
            <person name="Jeske O."/>
            <person name="Meyerdierks A."/>
            <person name="Storesund J.E."/>
            <person name="Kallscheuer N."/>
            <person name="Luecker S."/>
            <person name="Lage O.M."/>
            <person name="Pohl T."/>
            <person name="Merkel B.J."/>
            <person name="Hornburger P."/>
            <person name="Mueller R.-W."/>
            <person name="Bruemmer F."/>
            <person name="Labrenz M."/>
            <person name="Spormann A.M."/>
            <person name="Op den Camp H."/>
            <person name="Overmann J."/>
            <person name="Amann R."/>
            <person name="Jetten M.S.M."/>
            <person name="Mascher T."/>
            <person name="Medema M.H."/>
            <person name="Devos D.P."/>
            <person name="Kaster A.-K."/>
            <person name="Ovreas L."/>
            <person name="Rohde M."/>
            <person name="Galperin M.Y."/>
            <person name="Jogler C."/>
        </authorList>
    </citation>
    <scope>NUCLEOTIDE SEQUENCE [LARGE SCALE GENOMIC DNA]</scope>
    <source>
        <strain evidence="3 4">I41</strain>
    </source>
</reference>
<dbReference type="Gene3D" id="3.50.50.60">
    <property type="entry name" value="FAD/NAD(P)-binding domain"/>
    <property type="match status" value="1"/>
</dbReference>
<sequence>MQSADVIVIGAGVAGLSTAMQLALRGASVIVLERERIGNGSTGRAAGLLGQLRGNVEHTRMLIDGIEIVRQLEKTTGTEIFVQTGSLRVAETPERAAEIASLVAMGKSIGFDIEHLPASEVAKKLPYMRTDDLLDACYCPTDGHLQPAELVSGYLKVGKDCGVQYKTNSPVIEILHAGGRVQGVRTAEGEYHAPKVVNAGGPWSYLNAELANATLPTAAIGHYYLTTRPDPNHPVDRMSPAIRDRELRLYTRPESGGLIVGIYDAEPDQHNMRKLPVDFDMSRMKAARDSIQVARLLEATNARFPWIDERTPMTITTGIMTFTPDARPFCGEMPDLEGLYHCAGFSGHGIVQSPTIGLIMSQLILDGQSSYDCESIEADRYFELPGYMTRADIERRCFEMAGNYYTKIEKATPVATGHA</sequence>
<keyword evidence="1 3" id="KW-0560">Oxidoreductase</keyword>
<keyword evidence="4" id="KW-1185">Reference proteome</keyword>
<evidence type="ECO:0000259" key="2">
    <source>
        <dbReference type="Pfam" id="PF01266"/>
    </source>
</evidence>